<evidence type="ECO:0000313" key="1">
    <source>
        <dbReference type="EMBL" id="ABF81563.1"/>
    </source>
</evidence>
<name>A0EW83_ANAPH</name>
<accession>A0EW83</accession>
<reference evidence="1" key="1">
    <citation type="journal article" date="2006" name="Infect. Immun.">
        <title>Structure of the expression site reveals global diversity in MSP2 (P44) variants in Anaplasma phagocytophilum.</title>
        <authorList>
            <person name="Barbet A.F."/>
            <person name="Lundgren A.M."/>
            <person name="Alleman A.R."/>
            <person name="Stuen S."/>
            <person name="Bjoersdorff A."/>
            <person name="Brown R.N."/>
            <person name="Drazenovich N.L."/>
            <person name="Foley J.E."/>
        </authorList>
    </citation>
    <scope>NUCLEOTIDE SEQUENCE</scope>
    <source>
        <strain evidence="1">Sh2v4</strain>
    </source>
</reference>
<feature type="non-terminal residue" evidence="1">
    <location>
        <position position="1"/>
    </location>
</feature>
<proteinExistence type="predicted"/>
<protein>
    <submittedName>
        <fullName evidence="1">Major surface protein 2 variable region</fullName>
    </submittedName>
</protein>
<dbReference type="AlphaFoldDB" id="A0EW83"/>
<sequence>LAKTSGKDIVQFAKAVKITNSKINGEVCKLAPSHKYGDGAGNANELTCGMGHSGGEINESVNGGLKEFGQYVLEKRGYQDWPTTQGTQDKGANNALKVGEGLTKLAPEEKTIVAGLLAKT</sequence>
<feature type="non-terminal residue" evidence="1">
    <location>
        <position position="120"/>
    </location>
</feature>
<organism evidence="1">
    <name type="scientific">Anaplasma phagocytophilum</name>
    <name type="common">Ehrlichia phagocytophila</name>
    <dbReference type="NCBI Taxonomy" id="948"/>
    <lineage>
        <taxon>Bacteria</taxon>
        <taxon>Pseudomonadati</taxon>
        <taxon>Pseudomonadota</taxon>
        <taxon>Alphaproteobacteria</taxon>
        <taxon>Rickettsiales</taxon>
        <taxon>Anaplasmataceae</taxon>
        <taxon>Anaplasma</taxon>
        <taxon>phagocytophilum group</taxon>
    </lineage>
</organism>
<dbReference type="EMBL" id="DQ519540">
    <property type="protein sequence ID" value="ABF81563.1"/>
    <property type="molecule type" value="Genomic_DNA"/>
</dbReference>